<evidence type="ECO:0000313" key="2">
    <source>
        <dbReference type="Proteomes" id="UP000830055"/>
    </source>
</evidence>
<organism evidence="1 2">
    <name type="scientific">Desulfofustis limnaeus</name>
    <dbReference type="NCBI Taxonomy" id="2740163"/>
    <lineage>
        <taxon>Bacteria</taxon>
        <taxon>Pseudomonadati</taxon>
        <taxon>Thermodesulfobacteriota</taxon>
        <taxon>Desulfobulbia</taxon>
        <taxon>Desulfobulbales</taxon>
        <taxon>Desulfocapsaceae</taxon>
        <taxon>Desulfofustis</taxon>
    </lineage>
</organism>
<dbReference type="RefSeq" id="WP_284152857.1">
    <property type="nucleotide sequence ID" value="NZ_AP025516.1"/>
</dbReference>
<dbReference type="EMBL" id="AP025516">
    <property type="protein sequence ID" value="BDD85722.1"/>
    <property type="molecule type" value="Genomic_DNA"/>
</dbReference>
<accession>A0ABM7W484</accession>
<name>A0ABM7W484_9BACT</name>
<keyword evidence="2" id="KW-1185">Reference proteome</keyword>
<dbReference type="InterPro" id="IPR005358">
    <property type="entry name" value="Puta_zinc/iron-chelating_dom"/>
</dbReference>
<reference evidence="1 2" key="1">
    <citation type="submission" date="2022-01" db="EMBL/GenBank/DDBJ databases">
        <title>Desulfofustis limnae sp. nov., a novel mesophilic sulfate-reducing bacterium isolated from marsh soil.</title>
        <authorList>
            <person name="Watanabe M."/>
            <person name="Takahashi A."/>
            <person name="Kojima H."/>
            <person name="Fukui M."/>
        </authorList>
    </citation>
    <scope>NUCLEOTIDE SEQUENCE [LARGE SCALE GENOMIC DNA]</scope>
    <source>
        <strain evidence="1 2">PPLL</strain>
    </source>
</reference>
<proteinExistence type="predicted"/>
<evidence type="ECO:0008006" key="3">
    <source>
        <dbReference type="Google" id="ProtNLM"/>
    </source>
</evidence>
<protein>
    <recommendedName>
        <fullName evidence="3">YkgJ family cysteine cluster protein</fullName>
    </recommendedName>
</protein>
<dbReference type="Pfam" id="PF03692">
    <property type="entry name" value="CxxCxxCC"/>
    <property type="match status" value="1"/>
</dbReference>
<sequence>MLRHPLPPPDRTTTLRYRQLVDELDAAIQLLIDNCFPGRLRCGPGCSSCCTRFSVLPLEAALMFAARPSCTPARVAGKDRCRLLSGDRCSIYSHRPIICRTQGLPIAYVHEDGTTLEVSACPLNFAEDHQFIHEELLFLDHYNDRLAELNRRYCRTNGIEPQLRIPIELLARNL</sequence>
<gene>
    <name evidence="1" type="ORF">DPPLL_00870</name>
</gene>
<dbReference type="Proteomes" id="UP000830055">
    <property type="component" value="Chromosome"/>
</dbReference>
<evidence type="ECO:0000313" key="1">
    <source>
        <dbReference type="EMBL" id="BDD85722.1"/>
    </source>
</evidence>